<dbReference type="Pfam" id="PF18803">
    <property type="entry name" value="CxC2"/>
    <property type="match status" value="1"/>
</dbReference>
<organism evidence="3 4">
    <name type="scientific">Schizopora paradoxa</name>
    <dbReference type="NCBI Taxonomy" id="27342"/>
    <lineage>
        <taxon>Eukaryota</taxon>
        <taxon>Fungi</taxon>
        <taxon>Dikarya</taxon>
        <taxon>Basidiomycota</taxon>
        <taxon>Agaricomycotina</taxon>
        <taxon>Agaricomycetes</taxon>
        <taxon>Hymenochaetales</taxon>
        <taxon>Schizoporaceae</taxon>
        <taxon>Schizopora</taxon>
    </lineage>
</organism>
<dbReference type="EMBL" id="KQ085929">
    <property type="protein sequence ID" value="KLO15469.1"/>
    <property type="molecule type" value="Genomic_DNA"/>
</dbReference>
<feature type="domain" description="CxC2-like cysteine cluster KDZ transposase-associated" evidence="2">
    <location>
        <begin position="106"/>
        <end position="213"/>
    </location>
</feature>
<dbReference type="Pfam" id="PF18758">
    <property type="entry name" value="KDZ"/>
    <property type="match status" value="1"/>
</dbReference>
<dbReference type="STRING" id="27342.A0A0H2RUE2"/>
<dbReference type="AlphaFoldDB" id="A0A0H2RUE2"/>
<accession>A0A0H2RUE2</accession>
<feature type="region of interest" description="Disordered" evidence="1">
    <location>
        <begin position="828"/>
        <end position="852"/>
    </location>
</feature>
<dbReference type="InParanoid" id="A0A0H2RUE2"/>
<dbReference type="InterPro" id="IPR041457">
    <property type="entry name" value="CxC2_KDZ-assoc"/>
</dbReference>
<keyword evidence="4" id="KW-1185">Reference proteome</keyword>
<dbReference type="OrthoDB" id="2804062at2759"/>
<evidence type="ECO:0000313" key="3">
    <source>
        <dbReference type="EMBL" id="KLO15469.1"/>
    </source>
</evidence>
<gene>
    <name evidence="3" type="ORF">SCHPADRAFT_824653</name>
</gene>
<feature type="compositionally biased region" description="Acidic residues" evidence="1">
    <location>
        <begin position="828"/>
        <end position="849"/>
    </location>
</feature>
<name>A0A0H2RUE2_9AGAM</name>
<dbReference type="Proteomes" id="UP000053477">
    <property type="component" value="Unassembled WGS sequence"/>
</dbReference>
<evidence type="ECO:0000313" key="4">
    <source>
        <dbReference type="Proteomes" id="UP000053477"/>
    </source>
</evidence>
<proteinExistence type="predicted"/>
<dbReference type="PANTHER" id="PTHR33096:SF1">
    <property type="entry name" value="CXC1-LIKE CYSTEINE CLUSTER ASSOCIATED WITH KDZ TRANSPOSASES DOMAIN-CONTAINING PROTEIN"/>
    <property type="match status" value="1"/>
</dbReference>
<reference evidence="3 4" key="1">
    <citation type="submission" date="2015-04" db="EMBL/GenBank/DDBJ databases">
        <title>Complete genome sequence of Schizopora paradoxa KUC8140, a cosmopolitan wood degrader in East Asia.</title>
        <authorList>
            <consortium name="DOE Joint Genome Institute"/>
            <person name="Min B."/>
            <person name="Park H."/>
            <person name="Jang Y."/>
            <person name="Kim J.-J."/>
            <person name="Kim K.H."/>
            <person name="Pangilinan J."/>
            <person name="Lipzen A."/>
            <person name="Riley R."/>
            <person name="Grigoriev I.V."/>
            <person name="Spatafora J.W."/>
            <person name="Choi I.-G."/>
        </authorList>
    </citation>
    <scope>NUCLEOTIDE SEQUENCE [LARGE SCALE GENOMIC DNA]</scope>
    <source>
        <strain evidence="3 4">KUC8140</strain>
    </source>
</reference>
<evidence type="ECO:0000259" key="2">
    <source>
        <dbReference type="Pfam" id="PF18803"/>
    </source>
</evidence>
<protein>
    <recommendedName>
        <fullName evidence="2">CxC2-like cysteine cluster KDZ transposase-associated domain-containing protein</fullName>
    </recommendedName>
</protein>
<evidence type="ECO:0000256" key="1">
    <source>
        <dbReference type="SAM" id="MobiDB-lite"/>
    </source>
</evidence>
<dbReference type="PANTHER" id="PTHR33096">
    <property type="entry name" value="CXC2 DOMAIN-CONTAINING PROTEIN"/>
    <property type="match status" value="1"/>
</dbReference>
<dbReference type="InterPro" id="IPR040521">
    <property type="entry name" value="KDZ"/>
</dbReference>
<sequence>MLFRPQLALQPLISYKSPRPQLDILKQWEAKRNECLDELHRHDGYLLSSDDSFCGRVDCNNVGSVRCVDCMPSGYFCESCTASMHTLEPFHRVEHWTGTFWAKTSLQHLGLVVNLGHGSDTCPSPMCIVRDMQVIDTNGIFVVRVRFCNCPKVGSGGAHHIQLLRNLWFPCTVKTPSSAVTFRCLDSVCRLNNQGKLTGYDFYQSLMQSMDSAELDPPKKRYDEFMRMIRVWKHLTLLKRGGIGMLAGGVDSAPKGSCAIECPACPREIPQVSVTSWLDSEFVMLDANFRLKLKQRNLHDPPLGGALAYFVDQDPYMAHVNSAGQQTEINVCDSGLHAIDHANTRGGSAYAASGIGACQCRHMLVKSLGVGDLQKGEKYSNMDFIFSSAIRDLCAKRLVVSYDIACQWHKNLRTRLLSMTPEYTPEFDTRQVDFVIPKFHIGAHGSSCQTKFSLNYRPHMGRTDGENIERGWAWLNPASLSTREMGPGARQDALDDQWSFWNWRIVVSLGNTLGRRFEDAVYYAKQQRFAHTQFTSTFKARQVSRWTSMVQEWYADPSATDPFQEPEQVVSVTQVRRELAQEEEKELSLGVMPLHEVSLSQFLVNGLELEEAQRSLEAQVEAKKADKVTTLSVSIDEKEVALRRKITIWFSIQRIYMPCIDEVRPTVRDDDDDNELPANTTSAVDMALFLPEALSPEQRATLDEKLLVKYRRLRLAQADDAMATMKRHLRKGSTLFRHKKDHTAGTGVAANTRIQTSIAKQQSKTMLDAGRYRAARSALAELCPDGKWKKRLQQLEDKHIRPPVREQGESEGRRKLTWIWRMRPALDDELEPGDDEDEDEEDELQDDNAESLARAERWEEEVRLLKVEMIRTLRFFQFKSVEWLNRSHQRSCLPPDIAAGILAYAHKQSFQCDQMARKFSSHWLTLFAHNAVKAPSSWPATYRTIKAGGTQIVRRRRRQQAYLRLQRGDGEESEMDVDN</sequence>